<evidence type="ECO:0000256" key="4">
    <source>
        <dbReference type="ARBA" id="ARBA00023136"/>
    </source>
</evidence>
<evidence type="ECO:0000313" key="9">
    <source>
        <dbReference type="Proteomes" id="UP000008909"/>
    </source>
</evidence>
<reference key="2">
    <citation type="submission" date="2011-10" db="EMBL/GenBank/DDBJ databases">
        <title>The genome and transcriptome sequence of Clonorchis sinensis provide insights into the carcinogenic liver fluke.</title>
        <authorList>
            <person name="Wang X."/>
            <person name="Huang Y."/>
            <person name="Chen W."/>
            <person name="Liu H."/>
            <person name="Guo L."/>
            <person name="Chen Y."/>
            <person name="Luo F."/>
            <person name="Zhou W."/>
            <person name="Sun J."/>
            <person name="Mao Q."/>
            <person name="Liang P."/>
            <person name="Zhou C."/>
            <person name="Tian Y."/>
            <person name="Men J."/>
            <person name="Lv X."/>
            <person name="Huang L."/>
            <person name="Zhou J."/>
            <person name="Hu Y."/>
            <person name="Li R."/>
            <person name="Zhang F."/>
            <person name="Lei H."/>
            <person name="Li X."/>
            <person name="Hu X."/>
            <person name="Liang C."/>
            <person name="Xu J."/>
            <person name="Wu Z."/>
            <person name="Yu X."/>
        </authorList>
    </citation>
    <scope>NUCLEOTIDE SEQUENCE</scope>
    <source>
        <strain>Henan</strain>
    </source>
</reference>
<dbReference type="EMBL" id="DF143922">
    <property type="protein sequence ID" value="GAA54774.1"/>
    <property type="molecule type" value="Genomic_DNA"/>
</dbReference>
<evidence type="ECO:0000256" key="2">
    <source>
        <dbReference type="ARBA" id="ARBA00022692"/>
    </source>
</evidence>
<keyword evidence="4 6" id="KW-0472">Membrane</keyword>
<keyword evidence="2 6" id="KW-0812">Transmembrane</keyword>
<name>G7YP93_CLOSI</name>
<feature type="domain" description="STAS" evidence="7">
    <location>
        <begin position="572"/>
        <end position="763"/>
    </location>
</feature>
<dbReference type="Pfam" id="PF01740">
    <property type="entry name" value="STAS"/>
    <property type="match status" value="1"/>
</dbReference>
<keyword evidence="3 6" id="KW-1133">Transmembrane helix</keyword>
<gene>
    <name evidence="8" type="ORF">CLF_105395</name>
</gene>
<feature type="transmembrane region" description="Helical" evidence="6">
    <location>
        <begin position="466"/>
        <end position="499"/>
    </location>
</feature>
<dbReference type="InterPro" id="IPR036513">
    <property type="entry name" value="STAS_dom_sf"/>
</dbReference>
<dbReference type="Pfam" id="PF00916">
    <property type="entry name" value="Sulfate_transp"/>
    <property type="match status" value="1"/>
</dbReference>
<evidence type="ECO:0000256" key="6">
    <source>
        <dbReference type="SAM" id="Phobius"/>
    </source>
</evidence>
<keyword evidence="9" id="KW-1185">Reference proteome</keyword>
<feature type="transmembrane region" description="Helical" evidence="6">
    <location>
        <begin position="519"/>
        <end position="548"/>
    </location>
</feature>
<dbReference type="PROSITE" id="PS50801">
    <property type="entry name" value="STAS"/>
    <property type="match status" value="1"/>
</dbReference>
<proteinExistence type="predicted"/>
<reference evidence="8" key="1">
    <citation type="journal article" date="2011" name="Genome Biol.">
        <title>The draft genome of the carcinogenic human liver fluke Clonorchis sinensis.</title>
        <authorList>
            <person name="Wang X."/>
            <person name="Chen W."/>
            <person name="Huang Y."/>
            <person name="Sun J."/>
            <person name="Men J."/>
            <person name="Liu H."/>
            <person name="Luo F."/>
            <person name="Guo L."/>
            <person name="Lv X."/>
            <person name="Deng C."/>
            <person name="Zhou C."/>
            <person name="Fan Y."/>
            <person name="Li X."/>
            <person name="Huang L."/>
            <person name="Hu Y."/>
            <person name="Liang C."/>
            <person name="Hu X."/>
            <person name="Xu J."/>
            <person name="Yu X."/>
        </authorList>
    </citation>
    <scope>NUCLEOTIDE SEQUENCE [LARGE SCALE GENOMIC DNA]</scope>
    <source>
        <strain evidence="8">Henan</strain>
    </source>
</reference>
<feature type="region of interest" description="Disordered" evidence="5">
    <location>
        <begin position="793"/>
        <end position="817"/>
    </location>
</feature>
<dbReference type="GO" id="GO:0016020">
    <property type="term" value="C:membrane"/>
    <property type="evidence" value="ECO:0007669"/>
    <property type="project" value="UniProtKB-SubCell"/>
</dbReference>
<sequence>MQPTSDHLSSVQRSDVELRYYVDRPVLTQQDLYLLSEYQLEKPSLTRREQCRAVGRTIASFLLPRFLFYPKEYEDETKPNHKVRCERFCKSFGTWLLTFLPFITILRKYQWKTWLLNDFIAGLTVGIMHVPQGMAYALLATLPPVYGLYTSFFPALVYFFFGTSRHISVGTIAVVSLLTGDFLQKKVRSEMQNYVNTAPGNDTLAMSQQILEDSEWSTDIRVRCAPALALAVGLTQFFMGLLQLGSVTRYLSGPMISGYTVGVACHVLTSQVTTILGVQIQKPSGIFALPKTYYEVFKAITTANLVTIGLSAACITILAVVKNWINPHVVKKIKIPIPIDLIVVILATVISHFLELNAKHSVKVVGSVPKGIPPPKGPDLSLVGDSIGDVIVIAIVSYSVNISLTRIFSKRFDYEIDSNQELFAFGLTNSISSCFHTFPSAASLSRSAVQVAAGGKTEVTTIFSSILLLFVLFFIGPLFYSVPNCCLSAIIVVALKGMFIHALELKTLWKYSIWDFSTWIFTCVSTVLLDVTFGLVAGVSFSILTIILRTQCPNIRILGRADDTEFYRDVRRNDLAKESDTIRVVRYEGSIYYASAENFRQSVFQKSGMDPAKIFGKLQKVRTKLDKLAKQREVEQTKFSPAVIDGIASGAARKFEEDKFCIPIEAVSPEHSQDPYQKLLNKLCALQNRCTLQHLILDCSCWNFIDFVGAEELQQLVSDYQKLGVTVSLCAMSDSLIHLLLRNEKLTPEVPLYPSIHDAMLKCQSQLVDKSEHQQNLQKSFVRNISNAMVSMPDSDAQTDSLNEDEAGPHFQSGICR</sequence>
<evidence type="ECO:0000256" key="3">
    <source>
        <dbReference type="ARBA" id="ARBA00022989"/>
    </source>
</evidence>
<evidence type="ECO:0000313" key="8">
    <source>
        <dbReference type="EMBL" id="GAA54774.1"/>
    </source>
</evidence>
<dbReference type="Gene3D" id="3.30.750.24">
    <property type="entry name" value="STAS domain"/>
    <property type="match status" value="1"/>
</dbReference>
<comment type="subcellular location">
    <subcellularLocation>
        <location evidence="1">Membrane</location>
        <topology evidence="1">Multi-pass membrane protein</topology>
    </subcellularLocation>
</comment>
<dbReference type="InterPro" id="IPR011547">
    <property type="entry name" value="SLC26A/SulP_dom"/>
</dbReference>
<accession>G7YP93</accession>
<dbReference type="AlphaFoldDB" id="G7YP93"/>
<dbReference type="InterPro" id="IPR018045">
    <property type="entry name" value="S04_transporter_CS"/>
</dbReference>
<evidence type="ECO:0000256" key="5">
    <source>
        <dbReference type="SAM" id="MobiDB-lite"/>
    </source>
</evidence>
<organism evidence="8 9">
    <name type="scientific">Clonorchis sinensis</name>
    <name type="common">Chinese liver fluke</name>
    <dbReference type="NCBI Taxonomy" id="79923"/>
    <lineage>
        <taxon>Eukaryota</taxon>
        <taxon>Metazoa</taxon>
        <taxon>Spiralia</taxon>
        <taxon>Lophotrochozoa</taxon>
        <taxon>Platyhelminthes</taxon>
        <taxon>Trematoda</taxon>
        <taxon>Digenea</taxon>
        <taxon>Opisthorchiida</taxon>
        <taxon>Opisthorchiata</taxon>
        <taxon>Opisthorchiidae</taxon>
        <taxon>Clonorchis</taxon>
    </lineage>
</organism>
<dbReference type="GO" id="GO:0008271">
    <property type="term" value="F:secondary active sulfate transmembrane transporter activity"/>
    <property type="evidence" value="ECO:0007669"/>
    <property type="project" value="InterPro"/>
</dbReference>
<evidence type="ECO:0000259" key="7">
    <source>
        <dbReference type="PROSITE" id="PS50801"/>
    </source>
</evidence>
<feature type="transmembrane region" description="Helical" evidence="6">
    <location>
        <begin position="299"/>
        <end position="321"/>
    </location>
</feature>
<feature type="transmembrane region" description="Helical" evidence="6">
    <location>
        <begin position="167"/>
        <end position="183"/>
    </location>
</feature>
<protein>
    <submittedName>
        <fullName evidence="8">Prestin</fullName>
    </submittedName>
</protein>
<dbReference type="PANTHER" id="PTHR11814">
    <property type="entry name" value="SULFATE TRANSPORTER"/>
    <property type="match status" value="1"/>
</dbReference>
<dbReference type="PROSITE" id="PS01130">
    <property type="entry name" value="SLC26A"/>
    <property type="match status" value="1"/>
</dbReference>
<feature type="transmembrane region" description="Helical" evidence="6">
    <location>
        <begin position="119"/>
        <end position="138"/>
    </location>
</feature>
<feature type="transmembrane region" description="Helical" evidence="6">
    <location>
        <begin position="224"/>
        <end position="244"/>
    </location>
</feature>
<dbReference type="SUPFAM" id="SSF52091">
    <property type="entry name" value="SpoIIaa-like"/>
    <property type="match status" value="1"/>
</dbReference>
<dbReference type="NCBIfam" id="TIGR00815">
    <property type="entry name" value="sulP"/>
    <property type="match status" value="1"/>
</dbReference>
<dbReference type="InterPro" id="IPR001902">
    <property type="entry name" value="SLC26A/SulP_fam"/>
</dbReference>
<dbReference type="InterPro" id="IPR002645">
    <property type="entry name" value="STAS_dom"/>
</dbReference>
<feature type="transmembrane region" description="Helical" evidence="6">
    <location>
        <begin position="333"/>
        <end position="354"/>
    </location>
</feature>
<dbReference type="Proteomes" id="UP000008909">
    <property type="component" value="Unassembled WGS sequence"/>
</dbReference>
<dbReference type="CDD" id="cd07042">
    <property type="entry name" value="STAS_SulP_like_sulfate_transporter"/>
    <property type="match status" value="1"/>
</dbReference>
<evidence type="ECO:0000256" key="1">
    <source>
        <dbReference type="ARBA" id="ARBA00004141"/>
    </source>
</evidence>